<accession>A0A4Q4KPQ7</accession>
<dbReference type="AlphaFoldDB" id="A0A4Q4KPQ7"/>
<protein>
    <submittedName>
        <fullName evidence="2">Uncharacterized protein</fullName>
    </submittedName>
</protein>
<feature type="transmembrane region" description="Helical" evidence="1">
    <location>
        <begin position="52"/>
        <end position="71"/>
    </location>
</feature>
<keyword evidence="1" id="KW-0472">Membrane</keyword>
<feature type="transmembrane region" description="Helical" evidence="1">
    <location>
        <begin position="83"/>
        <end position="105"/>
    </location>
</feature>
<reference evidence="2 3" key="1">
    <citation type="submission" date="2019-02" db="EMBL/GenBank/DDBJ databases">
        <title>Genome sequence of the sea-ice species Brumimicrobium glaciale.</title>
        <authorList>
            <person name="Bowman J.P."/>
        </authorList>
    </citation>
    <scope>NUCLEOTIDE SEQUENCE [LARGE SCALE GENOMIC DNA]</scope>
    <source>
        <strain evidence="2 3">IC156</strain>
    </source>
</reference>
<dbReference type="RefSeq" id="WP_130092855.1">
    <property type="nucleotide sequence ID" value="NZ_SETE01000002.1"/>
</dbReference>
<dbReference type="Proteomes" id="UP000293952">
    <property type="component" value="Unassembled WGS sequence"/>
</dbReference>
<dbReference type="EMBL" id="SETE01000002">
    <property type="protein sequence ID" value="RYM34847.1"/>
    <property type="molecule type" value="Genomic_DNA"/>
</dbReference>
<sequence>MKIRIAESFKFRRRITILLCAVISPLVFYKLYNWVALIEALRVDDYSYGALFYLVVFSVCLTTNAVIVHLLNQNSSKDEKIRLWIKGSLIAPLFGLTFILLYFFIDILIHGARWNFG</sequence>
<proteinExistence type="predicted"/>
<evidence type="ECO:0000313" key="2">
    <source>
        <dbReference type="EMBL" id="RYM34847.1"/>
    </source>
</evidence>
<gene>
    <name evidence="2" type="ORF">ERX46_05585</name>
</gene>
<evidence type="ECO:0000256" key="1">
    <source>
        <dbReference type="SAM" id="Phobius"/>
    </source>
</evidence>
<keyword evidence="1" id="KW-1133">Transmembrane helix</keyword>
<keyword evidence="3" id="KW-1185">Reference proteome</keyword>
<evidence type="ECO:0000313" key="3">
    <source>
        <dbReference type="Proteomes" id="UP000293952"/>
    </source>
</evidence>
<name>A0A4Q4KPQ7_9FLAO</name>
<organism evidence="2 3">
    <name type="scientific">Brumimicrobium glaciale</name>
    <dbReference type="NCBI Taxonomy" id="200475"/>
    <lineage>
        <taxon>Bacteria</taxon>
        <taxon>Pseudomonadati</taxon>
        <taxon>Bacteroidota</taxon>
        <taxon>Flavobacteriia</taxon>
        <taxon>Flavobacteriales</taxon>
        <taxon>Crocinitomicaceae</taxon>
        <taxon>Brumimicrobium</taxon>
    </lineage>
</organism>
<comment type="caution">
    <text evidence="2">The sequence shown here is derived from an EMBL/GenBank/DDBJ whole genome shotgun (WGS) entry which is preliminary data.</text>
</comment>
<feature type="transmembrane region" description="Helical" evidence="1">
    <location>
        <begin position="15"/>
        <end position="32"/>
    </location>
</feature>
<keyword evidence="1" id="KW-0812">Transmembrane</keyword>